<name>A0A0L9T3N9_PHAAN</name>
<dbReference type="AlphaFoldDB" id="A0A0L9T3N9"/>
<dbReference type="EMBL" id="KQ258255">
    <property type="protein sequence ID" value="KOM25192.1"/>
    <property type="molecule type" value="Genomic_DNA"/>
</dbReference>
<reference evidence="3" key="1">
    <citation type="journal article" date="2015" name="Proc. Natl. Acad. Sci. U.S.A.">
        <title>Genome sequencing of adzuki bean (Vigna angularis) provides insight into high starch and low fat accumulation and domestication.</title>
        <authorList>
            <person name="Yang K."/>
            <person name="Tian Z."/>
            <person name="Chen C."/>
            <person name="Luo L."/>
            <person name="Zhao B."/>
            <person name="Wang Z."/>
            <person name="Yu L."/>
            <person name="Li Y."/>
            <person name="Sun Y."/>
            <person name="Li W."/>
            <person name="Chen Y."/>
            <person name="Li Y."/>
            <person name="Zhang Y."/>
            <person name="Ai D."/>
            <person name="Zhao J."/>
            <person name="Shang C."/>
            <person name="Ma Y."/>
            <person name="Wu B."/>
            <person name="Wang M."/>
            <person name="Gao L."/>
            <person name="Sun D."/>
            <person name="Zhang P."/>
            <person name="Guo F."/>
            <person name="Wang W."/>
            <person name="Li Y."/>
            <person name="Wang J."/>
            <person name="Varshney R.K."/>
            <person name="Wang J."/>
            <person name="Ling H.Q."/>
            <person name="Wan P."/>
        </authorList>
    </citation>
    <scope>NUCLEOTIDE SEQUENCE</scope>
    <source>
        <strain evidence="3">cv. Jingnong 6</strain>
    </source>
</reference>
<evidence type="ECO:0000313" key="2">
    <source>
        <dbReference type="EMBL" id="KOM25192.1"/>
    </source>
</evidence>
<accession>A0A0L9T3N9</accession>
<proteinExistence type="predicted"/>
<dbReference type="Gramene" id="KOM25192">
    <property type="protein sequence ID" value="KOM25192"/>
    <property type="gene ID" value="LR48_Vigan53s000700"/>
</dbReference>
<sequence>MQIIQDSPQKEVCKKKGTTVISLFGLMRKGCFIIGKKGDIQQIEVHKRSSKGGARIEFWVHIVAEAARRAGLQMEAIVELAIWETRTTSTRLGPASMGFTLPVVDSRPAAWFWKGKQHTAHTWHVQDVTACTIQVFTRSQPMGASSTVQAHSSRPNSNSSHLESFSFWRQ</sequence>
<feature type="region of interest" description="Disordered" evidence="1">
    <location>
        <begin position="144"/>
        <end position="170"/>
    </location>
</feature>
<organism evidence="2 3">
    <name type="scientific">Phaseolus angularis</name>
    <name type="common">Azuki bean</name>
    <name type="synonym">Vigna angularis</name>
    <dbReference type="NCBI Taxonomy" id="3914"/>
    <lineage>
        <taxon>Eukaryota</taxon>
        <taxon>Viridiplantae</taxon>
        <taxon>Streptophyta</taxon>
        <taxon>Embryophyta</taxon>
        <taxon>Tracheophyta</taxon>
        <taxon>Spermatophyta</taxon>
        <taxon>Magnoliopsida</taxon>
        <taxon>eudicotyledons</taxon>
        <taxon>Gunneridae</taxon>
        <taxon>Pentapetalae</taxon>
        <taxon>rosids</taxon>
        <taxon>fabids</taxon>
        <taxon>Fabales</taxon>
        <taxon>Fabaceae</taxon>
        <taxon>Papilionoideae</taxon>
        <taxon>50 kb inversion clade</taxon>
        <taxon>NPAAA clade</taxon>
        <taxon>indigoferoid/millettioid clade</taxon>
        <taxon>Phaseoleae</taxon>
        <taxon>Vigna</taxon>
    </lineage>
</organism>
<evidence type="ECO:0000313" key="3">
    <source>
        <dbReference type="Proteomes" id="UP000053144"/>
    </source>
</evidence>
<gene>
    <name evidence="2" type="ORF">LR48_Vigan53s000700</name>
</gene>
<dbReference type="Proteomes" id="UP000053144">
    <property type="component" value="Unassembled WGS sequence"/>
</dbReference>
<protein>
    <submittedName>
        <fullName evidence="2">Uncharacterized protein</fullName>
    </submittedName>
</protein>
<evidence type="ECO:0000256" key="1">
    <source>
        <dbReference type="SAM" id="MobiDB-lite"/>
    </source>
</evidence>